<dbReference type="InterPro" id="IPR052700">
    <property type="entry name" value="Carb_kinase_PfkB-like"/>
</dbReference>
<comment type="similarity">
    <text evidence="1 4">Belongs to the carbohydrate kinase PfkB family.</text>
</comment>
<evidence type="ECO:0000256" key="3">
    <source>
        <dbReference type="ARBA" id="ARBA00022777"/>
    </source>
</evidence>
<comment type="caution">
    <text evidence="6">The sequence shown here is derived from an EMBL/GenBank/DDBJ whole genome shotgun (WGS) entry which is preliminary data.</text>
</comment>
<proteinExistence type="inferred from homology"/>
<dbReference type="SUPFAM" id="SSF53613">
    <property type="entry name" value="Ribokinase-like"/>
    <property type="match status" value="1"/>
</dbReference>
<feature type="domain" description="Carbohydrate kinase PfkB" evidence="5">
    <location>
        <begin position="13"/>
        <end position="307"/>
    </location>
</feature>
<evidence type="ECO:0000313" key="6">
    <source>
        <dbReference type="EMBL" id="GAA4396467.1"/>
    </source>
</evidence>
<dbReference type="PANTHER" id="PTHR43320:SF2">
    <property type="entry name" value="2-DEHYDRO-3-DEOXYGLUCONOKINASE_2-DEHYDRO-3-DEOXYGALACTONOKINASE"/>
    <property type="match status" value="1"/>
</dbReference>
<dbReference type="InterPro" id="IPR002173">
    <property type="entry name" value="Carboh/pur_kinase_PfkB_CS"/>
</dbReference>
<gene>
    <name evidence="6" type="ORF">GCM10023147_30850</name>
</gene>
<dbReference type="Gene3D" id="3.40.1190.20">
    <property type="match status" value="1"/>
</dbReference>
<keyword evidence="7" id="KW-1185">Reference proteome</keyword>
<dbReference type="InterPro" id="IPR029056">
    <property type="entry name" value="Ribokinase-like"/>
</dbReference>
<dbReference type="PANTHER" id="PTHR43320">
    <property type="entry name" value="SUGAR KINASE"/>
    <property type="match status" value="1"/>
</dbReference>
<evidence type="ECO:0000256" key="2">
    <source>
        <dbReference type="ARBA" id="ARBA00022679"/>
    </source>
</evidence>
<keyword evidence="2 4" id="KW-0808">Transferase</keyword>
<sequence length="324" mass="34203">MTAAASGRSDWPEVVTVGETMALIRADEVGPLAQVSAARFGMGGAESNFAVALRRLGVSVAWVGRLGADSLGDKILRELAAEGIEAVATRDPVKPTGLMIKERRTAHNQRIWYYRDGNAGSRLERADVPEQHVAHARLLHVTGISLGLSDSASAAAQHAVDIARDNGTQVSFDLNYRSALWSPDVAGEAFRELVRRADLVFAGDEEAAMAVGPADDPVDLAVRLCEFGPSAAIVKLGAEGCVARIDGRTYRRRAVPVQPVDTVGAGDGFVAGYVAEHLAGADVESRLQTAVTVGAFACLVPGDWEGMPRRNELGLLAAAEPVSR</sequence>
<protein>
    <submittedName>
        <fullName evidence="6">Sugar kinase</fullName>
    </submittedName>
</protein>
<dbReference type="RefSeq" id="WP_344997521.1">
    <property type="nucleotide sequence ID" value="NZ_BAABFR010000049.1"/>
</dbReference>
<dbReference type="EMBL" id="BAABFR010000049">
    <property type="protein sequence ID" value="GAA4396467.1"/>
    <property type="molecule type" value="Genomic_DNA"/>
</dbReference>
<dbReference type="Pfam" id="PF00294">
    <property type="entry name" value="PfkB"/>
    <property type="match status" value="1"/>
</dbReference>
<evidence type="ECO:0000256" key="1">
    <source>
        <dbReference type="ARBA" id="ARBA00010688"/>
    </source>
</evidence>
<evidence type="ECO:0000313" key="7">
    <source>
        <dbReference type="Proteomes" id="UP001500635"/>
    </source>
</evidence>
<dbReference type="PROSITE" id="PS00584">
    <property type="entry name" value="PFKB_KINASES_2"/>
    <property type="match status" value="1"/>
</dbReference>
<dbReference type="Proteomes" id="UP001500635">
    <property type="component" value="Unassembled WGS sequence"/>
</dbReference>
<dbReference type="CDD" id="cd01166">
    <property type="entry name" value="KdgK"/>
    <property type="match status" value="1"/>
</dbReference>
<dbReference type="GO" id="GO:0016301">
    <property type="term" value="F:kinase activity"/>
    <property type="evidence" value="ECO:0007669"/>
    <property type="project" value="UniProtKB-KW"/>
</dbReference>
<dbReference type="InterPro" id="IPR011611">
    <property type="entry name" value="PfkB_dom"/>
</dbReference>
<reference evidence="7" key="1">
    <citation type="journal article" date="2019" name="Int. J. Syst. Evol. Microbiol.">
        <title>The Global Catalogue of Microorganisms (GCM) 10K type strain sequencing project: providing services to taxonomists for standard genome sequencing and annotation.</title>
        <authorList>
            <consortium name="The Broad Institute Genomics Platform"/>
            <consortium name="The Broad Institute Genome Sequencing Center for Infectious Disease"/>
            <person name="Wu L."/>
            <person name="Ma J."/>
        </authorList>
    </citation>
    <scope>NUCLEOTIDE SEQUENCE [LARGE SCALE GENOMIC DNA]</scope>
    <source>
        <strain evidence="7">JCM 17688</strain>
    </source>
</reference>
<evidence type="ECO:0000256" key="4">
    <source>
        <dbReference type="RuleBase" id="RU003704"/>
    </source>
</evidence>
<dbReference type="InterPro" id="IPR002139">
    <property type="entry name" value="Ribo/fructo_kinase"/>
</dbReference>
<dbReference type="PRINTS" id="PR00990">
    <property type="entry name" value="RIBOKINASE"/>
</dbReference>
<evidence type="ECO:0000259" key="5">
    <source>
        <dbReference type="Pfam" id="PF00294"/>
    </source>
</evidence>
<keyword evidence="3 4" id="KW-0418">Kinase</keyword>
<accession>A0ABP8JVP7</accession>
<name>A0ABP8JVP7_9ACTN</name>
<organism evidence="6 7">
    <name type="scientific">Tsukamurella soli</name>
    <dbReference type="NCBI Taxonomy" id="644556"/>
    <lineage>
        <taxon>Bacteria</taxon>
        <taxon>Bacillati</taxon>
        <taxon>Actinomycetota</taxon>
        <taxon>Actinomycetes</taxon>
        <taxon>Mycobacteriales</taxon>
        <taxon>Tsukamurellaceae</taxon>
        <taxon>Tsukamurella</taxon>
    </lineage>
</organism>